<accession>A0A6J7WXS8</accession>
<evidence type="ECO:0000313" key="1">
    <source>
        <dbReference type="EMBL" id="CAB5222821.1"/>
    </source>
</evidence>
<proteinExistence type="predicted"/>
<reference evidence="1" key="1">
    <citation type="submission" date="2020-05" db="EMBL/GenBank/DDBJ databases">
        <authorList>
            <person name="Chiriac C."/>
            <person name="Salcher M."/>
            <person name="Ghai R."/>
            <person name="Kavagutti S V."/>
        </authorList>
    </citation>
    <scope>NUCLEOTIDE SEQUENCE</scope>
</reference>
<dbReference type="EMBL" id="LR798309">
    <property type="protein sequence ID" value="CAB5222821.1"/>
    <property type="molecule type" value="Genomic_DNA"/>
</dbReference>
<name>A0A6J7WXS8_9CAUD</name>
<sequence length="106" mass="11764">MTTDIPFRPGLRVHRRIGESFVIFVKGKEDYVTTLTLKFASGGKVVLEINEGNGPEIEHMRVHEEIVFGDGEDECVIILDSAAGSHASFRALAGPAVRIRRNEETR</sequence>
<gene>
    <name evidence="1" type="ORF">UFOVP365_30</name>
</gene>
<organism evidence="1">
    <name type="scientific">uncultured Caudovirales phage</name>
    <dbReference type="NCBI Taxonomy" id="2100421"/>
    <lineage>
        <taxon>Viruses</taxon>
        <taxon>Duplodnaviria</taxon>
        <taxon>Heunggongvirae</taxon>
        <taxon>Uroviricota</taxon>
        <taxon>Caudoviricetes</taxon>
        <taxon>Peduoviridae</taxon>
        <taxon>Maltschvirus</taxon>
        <taxon>Maltschvirus maltsch</taxon>
    </lineage>
</organism>
<protein>
    <submittedName>
        <fullName evidence="1">Uncharacterized protein</fullName>
    </submittedName>
</protein>